<organism evidence="2 3">
    <name type="scientific">Protopolystoma xenopodis</name>
    <dbReference type="NCBI Taxonomy" id="117903"/>
    <lineage>
        <taxon>Eukaryota</taxon>
        <taxon>Metazoa</taxon>
        <taxon>Spiralia</taxon>
        <taxon>Lophotrochozoa</taxon>
        <taxon>Platyhelminthes</taxon>
        <taxon>Monogenea</taxon>
        <taxon>Polyopisthocotylea</taxon>
        <taxon>Polystomatidea</taxon>
        <taxon>Polystomatidae</taxon>
        <taxon>Protopolystoma</taxon>
    </lineage>
</organism>
<protein>
    <recommendedName>
        <fullName evidence="4">Fibronectin type-III domain-containing protein</fullName>
    </recommendedName>
</protein>
<dbReference type="EMBL" id="CAAALY010251476">
    <property type="protein sequence ID" value="VEL36121.1"/>
    <property type="molecule type" value="Genomic_DNA"/>
</dbReference>
<name>A0A3S5B7L4_9PLAT</name>
<dbReference type="Proteomes" id="UP000784294">
    <property type="component" value="Unassembled WGS sequence"/>
</dbReference>
<dbReference type="InterPro" id="IPR013783">
    <property type="entry name" value="Ig-like_fold"/>
</dbReference>
<evidence type="ECO:0000313" key="3">
    <source>
        <dbReference type="Proteomes" id="UP000784294"/>
    </source>
</evidence>
<comment type="caution">
    <text evidence="2">The sequence shown here is derived from an EMBL/GenBank/DDBJ whole genome shotgun (WGS) entry which is preliminary data.</text>
</comment>
<dbReference type="Gene3D" id="2.60.40.10">
    <property type="entry name" value="Immunoglobulins"/>
    <property type="match status" value="1"/>
</dbReference>
<evidence type="ECO:0000256" key="1">
    <source>
        <dbReference type="SAM" id="MobiDB-lite"/>
    </source>
</evidence>
<feature type="compositionally biased region" description="Polar residues" evidence="1">
    <location>
        <begin position="66"/>
        <end position="77"/>
    </location>
</feature>
<evidence type="ECO:0000313" key="2">
    <source>
        <dbReference type="EMBL" id="VEL36121.1"/>
    </source>
</evidence>
<accession>A0A3S5B7L4</accession>
<reference evidence="2" key="1">
    <citation type="submission" date="2018-11" db="EMBL/GenBank/DDBJ databases">
        <authorList>
            <consortium name="Pathogen Informatics"/>
        </authorList>
    </citation>
    <scope>NUCLEOTIDE SEQUENCE</scope>
</reference>
<sequence length="206" mass="22709">MNLDNLCVTPNLFLTIIVRGETSYNIPSLQSDSGNDYAYYGLRTRIILLQLSEDYEVASSVSNVGQELPESDTSQTFKAPRREKRKISVPGSTASSVLVSDLTPDNFYRITAYPMTRSGLAGEQTFVQSSPRVPSRKPTAPPGQVAVSEEKVGAEVATITWVPPPLNQRNGEIIAYHLYINSEELLQPIHRQLVGKSQQSIAGKRL</sequence>
<dbReference type="AlphaFoldDB" id="A0A3S5B7L4"/>
<dbReference type="OrthoDB" id="6260641at2759"/>
<keyword evidence="3" id="KW-1185">Reference proteome</keyword>
<gene>
    <name evidence="2" type="ORF">PXEA_LOCUS29561</name>
</gene>
<dbReference type="InterPro" id="IPR036116">
    <property type="entry name" value="FN3_sf"/>
</dbReference>
<evidence type="ECO:0008006" key="4">
    <source>
        <dbReference type="Google" id="ProtNLM"/>
    </source>
</evidence>
<dbReference type="SUPFAM" id="SSF49265">
    <property type="entry name" value="Fibronectin type III"/>
    <property type="match status" value="1"/>
</dbReference>
<feature type="region of interest" description="Disordered" evidence="1">
    <location>
        <begin position="66"/>
        <end position="86"/>
    </location>
</feature>
<proteinExistence type="predicted"/>